<dbReference type="AlphaFoldDB" id="A0A0A1MYJ1"/>
<dbReference type="SUPFAM" id="SSF56655">
    <property type="entry name" value="Carbohydrate phosphatase"/>
    <property type="match status" value="1"/>
</dbReference>
<keyword evidence="4 5" id="KW-0460">Magnesium</keyword>
<dbReference type="Gene3D" id="3.30.540.10">
    <property type="entry name" value="Fructose-1,6-Bisphosphatase, subunit A, domain 1"/>
    <property type="match status" value="1"/>
</dbReference>
<dbReference type="InterPro" id="IPR000760">
    <property type="entry name" value="Inositol_monophosphatase-like"/>
</dbReference>
<dbReference type="FunFam" id="3.30.540.10:FF:000003">
    <property type="entry name" value="Inositol-1-monophosphatase"/>
    <property type="match status" value="1"/>
</dbReference>
<feature type="binding site" evidence="5">
    <location>
        <position position="89"/>
    </location>
    <ligand>
        <name>Mg(2+)</name>
        <dbReference type="ChEBI" id="CHEBI:18420"/>
        <label>1</label>
        <note>catalytic</note>
    </ligand>
</feature>
<dbReference type="Gene3D" id="3.40.190.80">
    <property type="match status" value="1"/>
</dbReference>
<evidence type="ECO:0000313" key="7">
    <source>
        <dbReference type="Proteomes" id="UP000040453"/>
    </source>
</evidence>
<dbReference type="PANTHER" id="PTHR20854">
    <property type="entry name" value="INOSITOL MONOPHOSPHATASE"/>
    <property type="match status" value="1"/>
</dbReference>
<keyword evidence="7" id="KW-1185">Reference proteome</keyword>
<keyword evidence="3" id="KW-0378">Hydrolase</keyword>
<evidence type="ECO:0000313" key="6">
    <source>
        <dbReference type="EMBL" id="CEI84432.1"/>
    </source>
</evidence>
<reference evidence="6 7" key="1">
    <citation type="submission" date="2014-11" db="EMBL/GenBank/DDBJ databases">
        <authorList>
            <person name="Urmite Genomes Urmite Genomes"/>
        </authorList>
    </citation>
    <scope>NUCLEOTIDE SEQUENCE [LARGE SCALE GENOMIC DNA]</scope>
    <source>
        <strain evidence="6 7">Oc5</strain>
    </source>
</reference>
<dbReference type="OrthoDB" id="9772456at2"/>
<feature type="binding site" evidence="5">
    <location>
        <position position="217"/>
    </location>
    <ligand>
        <name>Mg(2+)</name>
        <dbReference type="ChEBI" id="CHEBI:18420"/>
        <label>1</label>
        <note>catalytic</note>
    </ligand>
</feature>
<dbReference type="GO" id="GO:0006020">
    <property type="term" value="P:inositol metabolic process"/>
    <property type="evidence" value="ECO:0007669"/>
    <property type="project" value="TreeGrafter"/>
</dbReference>
<dbReference type="GO" id="GO:0046872">
    <property type="term" value="F:metal ion binding"/>
    <property type="evidence" value="ECO:0007669"/>
    <property type="project" value="UniProtKB-KW"/>
</dbReference>
<dbReference type="RefSeq" id="WP_042535250.1">
    <property type="nucleotide sequence ID" value="NZ_CDGG01000001.1"/>
</dbReference>
<sequence>MNQQQRQKIYETAKRWIYEAGTEIREHMNDPLDIETKSNPNDLVTALDKQTEKFFVDRIHQAYPEHHIIGEEGFGDTLSSVDGTIWIIDPIDGTMNFVHQKRSFAISIGILHNGIGEIGFVYDVMGDQLYHAKRGEGAFKNETRLEPLDKKKKLEESIIGMNHFWLCENRVVSYPVMQKFVRTVRGTRTIGSAALELASVAEGVQDAYLALSLAPWDVAGGIILNQEVGGVAGDVDGNPWNPLERAPAVVANPAIHDSIIGFLKEGRK</sequence>
<dbReference type="PROSITE" id="PS00629">
    <property type="entry name" value="IMP_1"/>
    <property type="match status" value="1"/>
</dbReference>
<dbReference type="CDD" id="cd01637">
    <property type="entry name" value="IMPase_like"/>
    <property type="match status" value="1"/>
</dbReference>
<name>A0A0A1MYJ1_9BACI</name>
<dbReference type="EMBL" id="CDGG01000001">
    <property type="protein sequence ID" value="CEI84432.1"/>
    <property type="molecule type" value="Genomic_DNA"/>
</dbReference>
<dbReference type="Proteomes" id="UP000040453">
    <property type="component" value="Unassembled WGS sequence"/>
</dbReference>
<gene>
    <name evidence="6" type="primary">suhB_2</name>
    <name evidence="6" type="ORF">BN997_04380</name>
</gene>
<organism evidence="6 7">
    <name type="scientific">Oceanobacillus oncorhynchi</name>
    <dbReference type="NCBI Taxonomy" id="545501"/>
    <lineage>
        <taxon>Bacteria</taxon>
        <taxon>Bacillati</taxon>
        <taxon>Bacillota</taxon>
        <taxon>Bacilli</taxon>
        <taxon>Bacillales</taxon>
        <taxon>Bacillaceae</taxon>
        <taxon>Oceanobacillus</taxon>
    </lineage>
</organism>
<dbReference type="GO" id="GO:0008934">
    <property type="term" value="F:inositol monophosphate 1-phosphatase activity"/>
    <property type="evidence" value="ECO:0007669"/>
    <property type="project" value="TreeGrafter"/>
</dbReference>
<evidence type="ECO:0000256" key="3">
    <source>
        <dbReference type="ARBA" id="ARBA00022801"/>
    </source>
</evidence>
<dbReference type="PANTHER" id="PTHR20854:SF4">
    <property type="entry name" value="INOSITOL-1-MONOPHOSPHATASE-RELATED"/>
    <property type="match status" value="1"/>
</dbReference>
<keyword evidence="2 5" id="KW-0479">Metal-binding</keyword>
<evidence type="ECO:0000256" key="2">
    <source>
        <dbReference type="ARBA" id="ARBA00022723"/>
    </source>
</evidence>
<comment type="cofactor">
    <cofactor evidence="1 5">
        <name>Mg(2+)</name>
        <dbReference type="ChEBI" id="CHEBI:18420"/>
    </cofactor>
</comment>
<accession>A0A0A1MYJ1</accession>
<dbReference type="STRING" id="545501.BN997_04380"/>
<dbReference type="InterPro" id="IPR020583">
    <property type="entry name" value="Inositol_monoP_metal-BS"/>
</dbReference>
<dbReference type="GO" id="GO:0007165">
    <property type="term" value="P:signal transduction"/>
    <property type="evidence" value="ECO:0007669"/>
    <property type="project" value="TreeGrafter"/>
</dbReference>
<dbReference type="Pfam" id="PF00459">
    <property type="entry name" value="Inositol_P"/>
    <property type="match status" value="1"/>
</dbReference>
<evidence type="ECO:0000256" key="4">
    <source>
        <dbReference type="ARBA" id="ARBA00022842"/>
    </source>
</evidence>
<feature type="binding site" evidence="5">
    <location>
        <position position="71"/>
    </location>
    <ligand>
        <name>Mg(2+)</name>
        <dbReference type="ChEBI" id="CHEBI:18420"/>
        <label>1</label>
        <note>catalytic</note>
    </ligand>
</feature>
<feature type="binding site" evidence="5">
    <location>
        <position position="91"/>
    </location>
    <ligand>
        <name>Mg(2+)</name>
        <dbReference type="ChEBI" id="CHEBI:18420"/>
        <label>1</label>
        <note>catalytic</note>
    </ligand>
</feature>
<evidence type="ECO:0000256" key="5">
    <source>
        <dbReference type="PIRSR" id="PIRSR600760-2"/>
    </source>
</evidence>
<proteinExistence type="predicted"/>
<protein>
    <submittedName>
        <fullName evidence="6">Inositol-1-monophosphatase</fullName>
    </submittedName>
</protein>
<evidence type="ECO:0000256" key="1">
    <source>
        <dbReference type="ARBA" id="ARBA00001946"/>
    </source>
</evidence>
<feature type="binding site" evidence="5">
    <location>
        <position position="92"/>
    </location>
    <ligand>
        <name>Mg(2+)</name>
        <dbReference type="ChEBI" id="CHEBI:18420"/>
        <label>1</label>
        <note>catalytic</note>
    </ligand>
</feature>
<dbReference type="PRINTS" id="PR00377">
    <property type="entry name" value="IMPHPHTASES"/>
</dbReference>